<dbReference type="STRING" id="1285928.SAMN04487894_104354"/>
<organism evidence="1 2">
    <name type="scientific">Niabella drilacis (strain DSM 25811 / CCM 8410 / CCUG 62505 / LMG 26954 / E90)</name>
    <dbReference type="NCBI Taxonomy" id="1285928"/>
    <lineage>
        <taxon>Bacteria</taxon>
        <taxon>Pseudomonadati</taxon>
        <taxon>Bacteroidota</taxon>
        <taxon>Chitinophagia</taxon>
        <taxon>Chitinophagales</taxon>
        <taxon>Chitinophagaceae</taxon>
        <taxon>Niabella</taxon>
    </lineage>
</organism>
<dbReference type="Proteomes" id="UP000198757">
    <property type="component" value="Unassembled WGS sequence"/>
</dbReference>
<accession>A0A1G6QBX8</accession>
<dbReference type="AlphaFoldDB" id="A0A1G6QBX8"/>
<evidence type="ECO:0000313" key="1">
    <source>
        <dbReference type="EMBL" id="SDC89869.1"/>
    </source>
</evidence>
<proteinExistence type="predicted"/>
<gene>
    <name evidence="1" type="ORF">SAMN04487894_104354</name>
</gene>
<evidence type="ECO:0000313" key="2">
    <source>
        <dbReference type="Proteomes" id="UP000198757"/>
    </source>
</evidence>
<name>A0A1G6QBX8_NIADE</name>
<keyword evidence="2" id="KW-1185">Reference proteome</keyword>
<protein>
    <submittedName>
        <fullName evidence="1">Uncharacterized protein</fullName>
    </submittedName>
</protein>
<sequence>MPGILFFTMAHTAMAQTETVKFKAKTGILLTTGELQKALNENFKMSSPAENNDLSQPLRIAGYGVPGAKVEIHITPVSKGGSSKPVLVVAGKQSPYDVQNYTATVGSNGSWLLGEPVAVKFREGATQRRVHVFAGQSKDGLVSKRPVNREIKLEDEKLKVIAVGTVKLLTDDKVRNDFKVFTRTGGITASSNDVPIVPVSETPFGMQGTAAPGSRVIIDVHYSGTKTEYKKVVKVAGVKTYTEKKVTNIKNKKFGSFEKPVGDDGKWHVLPIDPYEPKNGDVGTELIMSVIVIDFKAMNGNKEVFRKSVTLSVVPSSNFEAFFKQW</sequence>
<reference evidence="2" key="1">
    <citation type="submission" date="2016-10" db="EMBL/GenBank/DDBJ databases">
        <authorList>
            <person name="Varghese N."/>
            <person name="Submissions S."/>
        </authorList>
    </citation>
    <scope>NUCLEOTIDE SEQUENCE [LARGE SCALE GENOMIC DNA]</scope>
    <source>
        <strain evidence="2">DSM 25811 / CCM 8410 / LMG 26954 / E90</strain>
    </source>
</reference>
<dbReference type="EMBL" id="FMZO01000004">
    <property type="protein sequence ID" value="SDC89869.1"/>
    <property type="molecule type" value="Genomic_DNA"/>
</dbReference>